<reference evidence="7 8" key="1">
    <citation type="submission" date="2018-10" db="EMBL/GenBank/DDBJ databases">
        <title>Cohnella sp. M2MS4P-1, whole genome shotgun sequence.</title>
        <authorList>
            <person name="Tuo L."/>
        </authorList>
    </citation>
    <scope>NUCLEOTIDE SEQUENCE [LARGE SCALE GENOMIC DNA]</scope>
    <source>
        <strain evidence="7 8">M2MS4P-1</strain>
    </source>
</reference>
<keyword evidence="3" id="KW-0648">Protein biosynthesis</keyword>
<dbReference type="Pfam" id="PF00679">
    <property type="entry name" value="EFG_C"/>
    <property type="match status" value="1"/>
</dbReference>
<dbReference type="GO" id="GO:0046677">
    <property type="term" value="P:response to antibiotic"/>
    <property type="evidence" value="ECO:0007669"/>
    <property type="project" value="UniProtKB-KW"/>
</dbReference>
<dbReference type="PROSITE" id="PS51722">
    <property type="entry name" value="G_TR_2"/>
    <property type="match status" value="1"/>
</dbReference>
<dbReference type="SMART" id="SM00889">
    <property type="entry name" value="EFG_IV"/>
    <property type="match status" value="1"/>
</dbReference>
<dbReference type="InterPro" id="IPR035647">
    <property type="entry name" value="EFG_III/V"/>
</dbReference>
<dbReference type="GO" id="GO:0003924">
    <property type="term" value="F:GTPase activity"/>
    <property type="evidence" value="ECO:0007669"/>
    <property type="project" value="InterPro"/>
</dbReference>
<dbReference type="InterPro" id="IPR020568">
    <property type="entry name" value="Ribosomal_Su5_D2-typ_SF"/>
</dbReference>
<evidence type="ECO:0000256" key="2">
    <source>
        <dbReference type="ARBA" id="ARBA00022741"/>
    </source>
</evidence>
<dbReference type="Gene3D" id="3.40.50.300">
    <property type="entry name" value="P-loop containing nucleotide triphosphate hydrolases"/>
    <property type="match status" value="1"/>
</dbReference>
<name>A0A494Y0A1_9BACL</name>
<accession>A0A494Y0A1</accession>
<dbReference type="Pfam" id="PF03764">
    <property type="entry name" value="EFG_IV"/>
    <property type="match status" value="1"/>
</dbReference>
<dbReference type="SUPFAM" id="SSF54211">
    <property type="entry name" value="Ribosomal protein S5 domain 2-like"/>
    <property type="match status" value="1"/>
</dbReference>
<comment type="function">
    <text evidence="1">Abolishes the inhibitory effect of tetracyclin on protein synthesis by a non-covalent modification of the ribosomes.</text>
</comment>
<evidence type="ECO:0000256" key="5">
    <source>
        <dbReference type="ARBA" id="ARBA00023251"/>
    </source>
</evidence>
<feature type="domain" description="Tr-type G" evidence="6">
    <location>
        <begin position="10"/>
        <end position="269"/>
    </location>
</feature>
<dbReference type="Gene3D" id="2.40.30.10">
    <property type="entry name" value="Translation factors"/>
    <property type="match status" value="1"/>
</dbReference>
<dbReference type="PRINTS" id="PR01037">
    <property type="entry name" value="TCRTETOQM"/>
</dbReference>
<dbReference type="GO" id="GO:0005525">
    <property type="term" value="F:GTP binding"/>
    <property type="evidence" value="ECO:0007669"/>
    <property type="project" value="UniProtKB-KW"/>
</dbReference>
<dbReference type="Pfam" id="PF22042">
    <property type="entry name" value="EF-G_D2"/>
    <property type="match status" value="1"/>
</dbReference>
<dbReference type="EMBL" id="RBZM01000005">
    <property type="protein sequence ID" value="RKP53867.1"/>
    <property type="molecule type" value="Genomic_DNA"/>
</dbReference>
<evidence type="ECO:0000313" key="8">
    <source>
        <dbReference type="Proteomes" id="UP000282076"/>
    </source>
</evidence>
<dbReference type="InterPro" id="IPR005517">
    <property type="entry name" value="Transl_elong_EFG/EF2_IV"/>
</dbReference>
<dbReference type="SUPFAM" id="SSF50447">
    <property type="entry name" value="Translation proteins"/>
    <property type="match status" value="1"/>
</dbReference>
<proteinExistence type="predicted"/>
<dbReference type="InterPro" id="IPR009000">
    <property type="entry name" value="Transl_B-barrel_sf"/>
</dbReference>
<dbReference type="PROSITE" id="PS00301">
    <property type="entry name" value="G_TR_1"/>
    <property type="match status" value="1"/>
</dbReference>
<dbReference type="PANTHER" id="PTHR43261:SF1">
    <property type="entry name" value="RIBOSOME-RELEASING FACTOR 2, MITOCHONDRIAL"/>
    <property type="match status" value="1"/>
</dbReference>
<dbReference type="InterPro" id="IPR053905">
    <property type="entry name" value="EF-G-like_DII"/>
</dbReference>
<dbReference type="OrthoDB" id="9801591at2"/>
<dbReference type="InterPro" id="IPR035650">
    <property type="entry name" value="Tet_C"/>
</dbReference>
<evidence type="ECO:0000256" key="1">
    <source>
        <dbReference type="ARBA" id="ARBA00003987"/>
    </source>
</evidence>
<organism evidence="7 8">
    <name type="scientific">Cohnella endophytica</name>
    <dbReference type="NCBI Taxonomy" id="2419778"/>
    <lineage>
        <taxon>Bacteria</taxon>
        <taxon>Bacillati</taxon>
        <taxon>Bacillota</taxon>
        <taxon>Bacilli</taxon>
        <taxon>Bacillales</taxon>
        <taxon>Paenibacillaceae</taxon>
        <taxon>Cohnella</taxon>
    </lineage>
</organism>
<dbReference type="Gene3D" id="3.30.70.240">
    <property type="match status" value="1"/>
</dbReference>
<dbReference type="InterPro" id="IPR005225">
    <property type="entry name" value="Small_GTP-bd"/>
</dbReference>
<evidence type="ECO:0000256" key="3">
    <source>
        <dbReference type="ARBA" id="ARBA00022917"/>
    </source>
</evidence>
<dbReference type="InterPro" id="IPR000795">
    <property type="entry name" value="T_Tr_GTP-bd_dom"/>
</dbReference>
<dbReference type="SUPFAM" id="SSF54980">
    <property type="entry name" value="EF-G C-terminal domain-like"/>
    <property type="match status" value="2"/>
</dbReference>
<dbReference type="GO" id="GO:0006412">
    <property type="term" value="P:translation"/>
    <property type="evidence" value="ECO:0007669"/>
    <property type="project" value="UniProtKB-KW"/>
</dbReference>
<dbReference type="InterPro" id="IPR014721">
    <property type="entry name" value="Ribsml_uS5_D2-typ_fold_subgr"/>
</dbReference>
<dbReference type="Gene3D" id="3.30.230.10">
    <property type="match status" value="1"/>
</dbReference>
<evidence type="ECO:0000259" key="6">
    <source>
        <dbReference type="PROSITE" id="PS51722"/>
    </source>
</evidence>
<dbReference type="Proteomes" id="UP000282076">
    <property type="component" value="Unassembled WGS sequence"/>
</dbReference>
<dbReference type="Gene3D" id="3.30.70.870">
    <property type="entry name" value="Elongation Factor G (Translational Gtpase), domain 3"/>
    <property type="match status" value="1"/>
</dbReference>
<evidence type="ECO:0000256" key="4">
    <source>
        <dbReference type="ARBA" id="ARBA00023134"/>
    </source>
</evidence>
<evidence type="ECO:0000313" key="7">
    <source>
        <dbReference type="EMBL" id="RKP53867.1"/>
    </source>
</evidence>
<comment type="caution">
    <text evidence="7">The sequence shown here is derived from an EMBL/GenBank/DDBJ whole genome shotgun (WGS) entry which is preliminary data.</text>
</comment>
<sequence>MASRSDSPGKALRNVGIFAHVDAGKTTTTEQILYRSGRIRSLGSVDEGTAQTDWLEVERARGISVRAAVTRFGWNGTEVNLVDTPGHVDFLSEVERSLRVMDGAVLILSAVEGVQAQTEVIWQALRDLRIPTLLYVNKMDRVGADPDRVIDDICRLLSADAIPIQAWQGLEAEFEGAVNLLSLEESRTSNSQMRTKAGVRLAEKVAEQDDGLLQLYLDRGTVADAELLPVLTDSVREGRLFPILFGASNRGIGIGQLMDAIVDLLPPPKGEANAPLSGVVFKLDKDPVMGRLAYVRLYGGTLRNRDTVHHRGLDIQEKVTQIRKMDGQRSEDVGVLNAGDIAVVCGWSRVRIGDIIGEAAGVPGERRIAEPLLTVQAHWRNDAEYPAVVAAFQELADEDPHLDVQWLQEDRELHVRVMGPIQVEVLGQMLLSRFGLSVTFGAPSVIYKETPVQTAEGFVAYTMPKPCWAILRFVIEPAARGSGLNYRSTVRSERLLDSYQNEVARRVPEALEQGLKGWPVTDLKVTLIEGEHHVWHTHPLDFVVATPMGIMDGLVHTGTKLLEPMLRFRLTAPEEYGGKLMSELATMRGEFEAPETRQGRIELEGRLPVATSLDFPARLGSMTKGRGTLTTYFDGYQDSPSDVHAERTRRGVNPLDTSKYILATRNALSQ</sequence>
<dbReference type="NCBIfam" id="TIGR00231">
    <property type="entry name" value="small_GTP"/>
    <property type="match status" value="1"/>
</dbReference>
<keyword evidence="8" id="KW-1185">Reference proteome</keyword>
<dbReference type="InterPro" id="IPR000640">
    <property type="entry name" value="EFG_V-like"/>
</dbReference>
<dbReference type="InterPro" id="IPR031157">
    <property type="entry name" value="G_TR_CS"/>
</dbReference>
<protein>
    <submittedName>
        <fullName evidence="7">GTP-binding protein</fullName>
    </submittedName>
</protein>
<dbReference type="SUPFAM" id="SSF52540">
    <property type="entry name" value="P-loop containing nucleoside triphosphate hydrolases"/>
    <property type="match status" value="1"/>
</dbReference>
<keyword evidence="4" id="KW-0342">GTP-binding</keyword>
<dbReference type="RefSeq" id="WP_120976720.1">
    <property type="nucleotide sequence ID" value="NZ_RBZM01000005.1"/>
</dbReference>
<dbReference type="Pfam" id="PF00009">
    <property type="entry name" value="GTP_EFTU"/>
    <property type="match status" value="1"/>
</dbReference>
<dbReference type="PANTHER" id="PTHR43261">
    <property type="entry name" value="TRANSLATION ELONGATION FACTOR G-RELATED"/>
    <property type="match status" value="1"/>
</dbReference>
<dbReference type="SMART" id="SM00838">
    <property type="entry name" value="EFG_C"/>
    <property type="match status" value="1"/>
</dbReference>
<dbReference type="CDD" id="cd03711">
    <property type="entry name" value="Tet_C"/>
    <property type="match status" value="1"/>
</dbReference>
<gene>
    <name evidence="7" type="ORF">D7Z26_10750</name>
</gene>
<keyword evidence="2" id="KW-0547">Nucleotide-binding</keyword>
<keyword evidence="5" id="KW-0046">Antibiotic resistance</keyword>
<dbReference type="AlphaFoldDB" id="A0A494Y0A1"/>
<dbReference type="GO" id="GO:0032790">
    <property type="term" value="P:ribosome disassembly"/>
    <property type="evidence" value="ECO:0007669"/>
    <property type="project" value="TreeGrafter"/>
</dbReference>
<dbReference type="PRINTS" id="PR00315">
    <property type="entry name" value="ELONGATNFCT"/>
</dbReference>
<dbReference type="InterPro" id="IPR027417">
    <property type="entry name" value="P-loop_NTPase"/>
</dbReference>